<comment type="caution">
    <text evidence="3">The sequence shown here is derived from an EMBL/GenBank/DDBJ whole genome shotgun (WGS) entry which is preliminary data.</text>
</comment>
<dbReference type="Pfam" id="PF01569">
    <property type="entry name" value="PAP2"/>
    <property type="match status" value="1"/>
</dbReference>
<feature type="signal peptide" evidence="1">
    <location>
        <begin position="1"/>
        <end position="17"/>
    </location>
</feature>
<name>A0A5D6VHG3_9BACT</name>
<reference evidence="3 4" key="1">
    <citation type="submission" date="2019-08" db="EMBL/GenBank/DDBJ databases">
        <authorList>
            <person name="Seo M.-J."/>
        </authorList>
    </citation>
    <scope>NUCLEOTIDE SEQUENCE [LARGE SCALE GENOMIC DNA]</scope>
    <source>
        <strain evidence="3 4">KIGAM108</strain>
    </source>
</reference>
<keyword evidence="1" id="KW-0732">Signal</keyword>
<feature type="domain" description="Phosphatidic acid phosphatase type 2/haloperoxidase" evidence="2">
    <location>
        <begin position="125"/>
        <end position="247"/>
    </location>
</feature>
<feature type="chain" id="PRO_5022826151" evidence="1">
    <location>
        <begin position="18"/>
        <end position="277"/>
    </location>
</feature>
<dbReference type="InterPro" id="IPR000326">
    <property type="entry name" value="PAP2/HPO"/>
</dbReference>
<accession>A0A5D6VHG3</accession>
<dbReference type="EMBL" id="VTHL01000001">
    <property type="protein sequence ID" value="TYZ14199.1"/>
    <property type="molecule type" value="Genomic_DNA"/>
</dbReference>
<keyword evidence="4" id="KW-1185">Reference proteome</keyword>
<dbReference type="SUPFAM" id="SSF48317">
    <property type="entry name" value="Acid phosphatase/Vanadium-dependent haloperoxidase"/>
    <property type="match status" value="1"/>
</dbReference>
<dbReference type="CDD" id="cd01610">
    <property type="entry name" value="PAP2_like"/>
    <property type="match status" value="1"/>
</dbReference>
<evidence type="ECO:0000259" key="2">
    <source>
        <dbReference type="Pfam" id="PF01569"/>
    </source>
</evidence>
<dbReference type="InterPro" id="IPR036938">
    <property type="entry name" value="PAP2/HPO_sf"/>
</dbReference>
<gene>
    <name evidence="3" type="ORF">FY528_00245</name>
</gene>
<dbReference type="Gene3D" id="1.20.144.10">
    <property type="entry name" value="Phosphatidic acid phosphatase type 2/haloperoxidase"/>
    <property type="match status" value="1"/>
</dbReference>
<dbReference type="RefSeq" id="WP_149068984.1">
    <property type="nucleotide sequence ID" value="NZ_VTHL01000001.1"/>
</dbReference>
<evidence type="ECO:0000313" key="3">
    <source>
        <dbReference type="EMBL" id="TYZ14199.1"/>
    </source>
</evidence>
<proteinExistence type="predicted"/>
<organism evidence="3 4">
    <name type="scientific">Hymenobacter lutimineralis</name>
    <dbReference type="NCBI Taxonomy" id="2606448"/>
    <lineage>
        <taxon>Bacteria</taxon>
        <taxon>Pseudomonadati</taxon>
        <taxon>Bacteroidota</taxon>
        <taxon>Cytophagia</taxon>
        <taxon>Cytophagales</taxon>
        <taxon>Hymenobacteraceae</taxon>
        <taxon>Hymenobacter</taxon>
    </lineage>
</organism>
<dbReference type="Proteomes" id="UP000322791">
    <property type="component" value="Unassembled WGS sequence"/>
</dbReference>
<evidence type="ECO:0000313" key="4">
    <source>
        <dbReference type="Proteomes" id="UP000322791"/>
    </source>
</evidence>
<evidence type="ECO:0000256" key="1">
    <source>
        <dbReference type="SAM" id="SignalP"/>
    </source>
</evidence>
<sequence length="277" mass="29459">MKRIASLVLSVSLGVSAAPVAKAQQAESPYRTRFVVDAPITVGLGAVSGLGLYLVQQKNGLSQQQLAALNKNDVPKFDRFVAGNYSDQAQLNSDVLCYGSLLVAPGLLVLNDNARGRYGQVAALYLQTMLATDAVFTMSVGTVTRYRPFLYGTEGPENKRSSRIATNSFFAGHTAHTATATFFAAKVFHDFNPDSPAEPFVWGAAALVPAAVAYYRMEAGKHFLSDNLVGYAVGATMGVVVPQLHKTTGRTGVSLVPMQGLNANGYSYGGLLLTKQL</sequence>
<protein>
    <submittedName>
        <fullName evidence="3">Phosphatase PAP2 family protein</fullName>
    </submittedName>
</protein>
<dbReference type="AlphaFoldDB" id="A0A5D6VHG3"/>